<keyword evidence="3" id="KW-1185">Reference proteome</keyword>
<dbReference type="STRING" id="47311.MBCUT_11120"/>
<evidence type="ECO:0000259" key="1">
    <source>
        <dbReference type="Pfam" id="PF13358"/>
    </source>
</evidence>
<dbReference type="Pfam" id="PF13358">
    <property type="entry name" value="DDE_3"/>
    <property type="match status" value="1"/>
</dbReference>
<feature type="domain" description="Tc1-like transposase DDE" evidence="1">
    <location>
        <begin position="2"/>
        <end position="75"/>
    </location>
</feature>
<proteinExistence type="predicted"/>
<protein>
    <recommendedName>
        <fullName evidence="1">Tc1-like transposase DDE domain-containing protein</fullName>
    </recommendedName>
</protein>
<organism evidence="2 3">
    <name type="scientific">Methanobrevibacter cuticularis</name>
    <dbReference type="NCBI Taxonomy" id="47311"/>
    <lineage>
        <taxon>Archaea</taxon>
        <taxon>Methanobacteriati</taxon>
        <taxon>Methanobacteriota</taxon>
        <taxon>Methanomada group</taxon>
        <taxon>Methanobacteria</taxon>
        <taxon>Methanobacteriales</taxon>
        <taxon>Methanobacteriaceae</taxon>
        <taxon>Methanobrevibacter</taxon>
    </lineage>
</organism>
<dbReference type="Proteomes" id="UP000077275">
    <property type="component" value="Unassembled WGS sequence"/>
</dbReference>
<accession>A0A166DWQ0</accession>
<gene>
    <name evidence="2" type="ORF">MBCUT_11120</name>
</gene>
<dbReference type="AlphaFoldDB" id="A0A166DWQ0"/>
<evidence type="ECO:0000313" key="3">
    <source>
        <dbReference type="Proteomes" id="UP000077275"/>
    </source>
</evidence>
<reference evidence="2 3" key="1">
    <citation type="submission" date="2016-04" db="EMBL/GenBank/DDBJ databases">
        <title>Genome sequence of Methanobrevibacter cuticularis DSM 11139.</title>
        <authorList>
            <person name="Poehlein A."/>
            <person name="Seedorf H."/>
            <person name="Daniel R."/>
        </authorList>
    </citation>
    <scope>NUCLEOTIDE SEQUENCE [LARGE SCALE GENOMIC DNA]</scope>
    <source>
        <strain evidence="2 3">DSM 11139</strain>
    </source>
</reference>
<comment type="caution">
    <text evidence="2">The sequence shown here is derived from an EMBL/GenBank/DDBJ whole genome shotgun (WGS) entry which is preliminary data.</text>
</comment>
<sequence>MVTDRRTKVDFAHYIKHLVDNVFSDAKKLRIIMDNLNTHTYTSILETFEFKEAVRLISKIIFYYTPKHASWLNIVS</sequence>
<dbReference type="EMBL" id="LWMW01000101">
    <property type="protein sequence ID" value="KZX16031.1"/>
    <property type="molecule type" value="Genomic_DNA"/>
</dbReference>
<dbReference type="PATRIC" id="fig|47311.3.peg.1224"/>
<name>A0A166DWQ0_9EURY</name>
<evidence type="ECO:0000313" key="2">
    <source>
        <dbReference type="EMBL" id="KZX16031.1"/>
    </source>
</evidence>
<dbReference type="InterPro" id="IPR038717">
    <property type="entry name" value="Tc1-like_DDE_dom"/>
</dbReference>